<name>A0A8S3HXN8_9BILA</name>
<gene>
    <name evidence="1" type="ORF">SMN809_LOCUS72299</name>
</gene>
<dbReference type="EMBL" id="CAJOBI010325399">
    <property type="protein sequence ID" value="CAF5190967.1"/>
    <property type="molecule type" value="Genomic_DNA"/>
</dbReference>
<dbReference type="Proteomes" id="UP000676336">
    <property type="component" value="Unassembled WGS sequence"/>
</dbReference>
<comment type="caution">
    <text evidence="1">The sequence shown here is derived from an EMBL/GenBank/DDBJ whole genome shotgun (WGS) entry which is preliminary data.</text>
</comment>
<proteinExistence type="predicted"/>
<organism evidence="1 2">
    <name type="scientific">Rotaria magnacalcarata</name>
    <dbReference type="NCBI Taxonomy" id="392030"/>
    <lineage>
        <taxon>Eukaryota</taxon>
        <taxon>Metazoa</taxon>
        <taxon>Spiralia</taxon>
        <taxon>Gnathifera</taxon>
        <taxon>Rotifera</taxon>
        <taxon>Eurotatoria</taxon>
        <taxon>Bdelloidea</taxon>
        <taxon>Philodinida</taxon>
        <taxon>Philodinidae</taxon>
        <taxon>Rotaria</taxon>
    </lineage>
</organism>
<sequence>MKLTQKTLFQCFDKSERQSTVNSNDSDEDIIECEPEIKLSDKRSSNQVSRSDFLIPVHVRQEDNLSKDECISSLLNSWKLIDSNDDLLSKHSQDFYRICPTSSNSNETSSPKLQ</sequence>
<dbReference type="AlphaFoldDB" id="A0A8S3HXN8"/>
<accession>A0A8S3HXN8</accession>
<evidence type="ECO:0000313" key="1">
    <source>
        <dbReference type="EMBL" id="CAF5190967.1"/>
    </source>
</evidence>
<feature type="non-terminal residue" evidence="1">
    <location>
        <position position="1"/>
    </location>
</feature>
<protein>
    <submittedName>
        <fullName evidence="1">Uncharacterized protein</fullName>
    </submittedName>
</protein>
<evidence type="ECO:0000313" key="2">
    <source>
        <dbReference type="Proteomes" id="UP000676336"/>
    </source>
</evidence>
<reference evidence="1" key="1">
    <citation type="submission" date="2021-02" db="EMBL/GenBank/DDBJ databases">
        <authorList>
            <person name="Nowell W R."/>
        </authorList>
    </citation>
    <scope>NUCLEOTIDE SEQUENCE</scope>
</reference>